<keyword evidence="3" id="KW-1185">Reference proteome</keyword>
<dbReference type="RefSeq" id="WP_160200673.1">
    <property type="nucleotide sequence ID" value="NZ_QXWK01000001.1"/>
</dbReference>
<keyword evidence="1" id="KW-1133">Transmembrane helix</keyword>
<reference evidence="2 3" key="1">
    <citation type="submission" date="2018-08" db="EMBL/GenBank/DDBJ databases">
        <title>Murine metabolic-syndrome-specific gut microbial biobank.</title>
        <authorList>
            <person name="Liu C."/>
        </authorList>
    </citation>
    <scope>NUCLEOTIDE SEQUENCE [LARGE SCALE GENOMIC DNA]</scope>
    <source>
        <strain evidence="2 3">28</strain>
    </source>
</reference>
<proteinExistence type="predicted"/>
<feature type="transmembrane region" description="Helical" evidence="1">
    <location>
        <begin position="42"/>
        <end position="58"/>
    </location>
</feature>
<keyword evidence="1" id="KW-0472">Membrane</keyword>
<dbReference type="EMBL" id="QXWK01000001">
    <property type="protein sequence ID" value="NBH60386.1"/>
    <property type="molecule type" value="Genomic_DNA"/>
</dbReference>
<gene>
    <name evidence="2" type="ORF">D0435_01680</name>
</gene>
<keyword evidence="1" id="KW-0812">Transmembrane</keyword>
<evidence type="ECO:0000313" key="2">
    <source>
        <dbReference type="EMBL" id="NBH60386.1"/>
    </source>
</evidence>
<dbReference type="Proteomes" id="UP000446866">
    <property type="component" value="Unassembled WGS sequence"/>
</dbReference>
<feature type="transmembrane region" description="Helical" evidence="1">
    <location>
        <begin position="65"/>
        <end position="86"/>
    </location>
</feature>
<feature type="transmembrane region" description="Helical" evidence="1">
    <location>
        <begin position="154"/>
        <end position="172"/>
    </location>
</feature>
<accession>A0A845QGB3</accession>
<comment type="caution">
    <text evidence="2">The sequence shown here is derived from an EMBL/GenBank/DDBJ whole genome shotgun (WGS) entry which is preliminary data.</text>
</comment>
<name>A0A845QGB3_9FIRM</name>
<evidence type="ECO:0000313" key="3">
    <source>
        <dbReference type="Proteomes" id="UP000446866"/>
    </source>
</evidence>
<dbReference type="AlphaFoldDB" id="A0A845QGB3"/>
<feature type="transmembrane region" description="Helical" evidence="1">
    <location>
        <begin position="121"/>
        <end position="142"/>
    </location>
</feature>
<protein>
    <submittedName>
        <fullName evidence="2">M50 family peptidase</fullName>
    </submittedName>
</protein>
<feature type="transmembrane region" description="Helical" evidence="1">
    <location>
        <begin position="12"/>
        <end position="30"/>
    </location>
</feature>
<sequence length="362" mass="40661">MENKKKVKAKLVSTLPYIVGMICGGLLGYFGMEIFSGHGLEIPLLILSFAVIVYVLIITHEAGHLVCGLLSGYKFVSFRIGSLIFVKQEDKILRKKFSIPGTGGQCLLDPPDKDEDGGYPAVLYNLGGGLSNLLFSALGFIGMSLCPQETTGRMICLILGLMGLYFAVTNLVPLKMGGVANDGYNIKTFRRDKESADAFWRQMRINKLQQTDGKRLAEMPEEYFVVPEGDFSGNPLVEAIAFAEMQRRMDEGRFDEAQAAGYKLFSSPKLLPFYKNFAQMELLFLELIGQCRKEEVDRLYTKQLKKFMKSIKGYPNTQRTLYAYAVRFSKDEEAAKKAKANFEKVLKTYPTPGEIRTEQKLM</sequence>
<evidence type="ECO:0000256" key="1">
    <source>
        <dbReference type="SAM" id="Phobius"/>
    </source>
</evidence>
<organism evidence="2 3">
    <name type="scientific">Anaerotruncus colihominis</name>
    <dbReference type="NCBI Taxonomy" id="169435"/>
    <lineage>
        <taxon>Bacteria</taxon>
        <taxon>Bacillati</taxon>
        <taxon>Bacillota</taxon>
        <taxon>Clostridia</taxon>
        <taxon>Eubacteriales</taxon>
        <taxon>Oscillospiraceae</taxon>
        <taxon>Anaerotruncus</taxon>
    </lineage>
</organism>